<evidence type="ECO:0000313" key="1">
    <source>
        <dbReference type="EMBL" id="KAK0169478.1"/>
    </source>
</evidence>
<protein>
    <submittedName>
        <fullName evidence="1">Uncharacterized protein</fullName>
    </submittedName>
</protein>
<name>A0AA39KPU6_9HYME</name>
<evidence type="ECO:0000313" key="2">
    <source>
        <dbReference type="Proteomes" id="UP001168990"/>
    </source>
</evidence>
<reference evidence="1" key="2">
    <citation type="submission" date="2023-03" db="EMBL/GenBank/DDBJ databases">
        <authorList>
            <person name="Inwood S.N."/>
            <person name="Skelly J.G."/>
            <person name="Guhlin J."/>
            <person name="Harrop T.W.R."/>
            <person name="Goldson S.G."/>
            <person name="Dearden P.K."/>
        </authorList>
    </citation>
    <scope>NUCLEOTIDE SEQUENCE</scope>
    <source>
        <strain evidence="1">Irish</strain>
        <tissue evidence="1">Whole body</tissue>
    </source>
</reference>
<keyword evidence="2" id="KW-1185">Reference proteome</keyword>
<dbReference type="AlphaFoldDB" id="A0AA39KPU6"/>
<accession>A0AA39KPU6</accession>
<dbReference type="EMBL" id="JAQQBS010000287">
    <property type="protein sequence ID" value="KAK0169478.1"/>
    <property type="molecule type" value="Genomic_DNA"/>
</dbReference>
<sequence>MGSAETPIINFEVLPQNKVSDNNVMNQIHPNLDGPTKRKRECNLSNEKHSSKYKRIAHSDDENIYSDNNIETDTRSVTSKDDYVNRNNETKHVHSENKVKQPPIVVNLSYKHTILQIKSIINNLKVEVTYRCNGRFVAVAPTDSTGHNKIIEALRSEGAEFDTYARKSEIKPKIILKGLPVLPVEIIDNELQGHKIKITSIFTCLGQKTIRT</sequence>
<gene>
    <name evidence="1" type="ORF">PV328_011989</name>
</gene>
<dbReference type="Proteomes" id="UP001168990">
    <property type="component" value="Unassembled WGS sequence"/>
</dbReference>
<comment type="caution">
    <text evidence="1">The sequence shown here is derived from an EMBL/GenBank/DDBJ whole genome shotgun (WGS) entry which is preliminary data.</text>
</comment>
<reference evidence="1" key="1">
    <citation type="journal article" date="2023" name="bioRxiv">
        <title>Scaffold-level genome assemblies of two parasitoid biocontrol wasps reveal the parthenogenesis mechanism and an associated novel virus.</title>
        <authorList>
            <person name="Inwood S."/>
            <person name="Skelly J."/>
            <person name="Guhlin J."/>
            <person name="Harrop T."/>
            <person name="Goldson S."/>
            <person name="Dearden P."/>
        </authorList>
    </citation>
    <scope>NUCLEOTIDE SEQUENCE</scope>
    <source>
        <strain evidence="1">Irish</strain>
        <tissue evidence="1">Whole body</tissue>
    </source>
</reference>
<proteinExistence type="predicted"/>
<organism evidence="1 2">
    <name type="scientific">Microctonus aethiopoides</name>
    <dbReference type="NCBI Taxonomy" id="144406"/>
    <lineage>
        <taxon>Eukaryota</taxon>
        <taxon>Metazoa</taxon>
        <taxon>Ecdysozoa</taxon>
        <taxon>Arthropoda</taxon>
        <taxon>Hexapoda</taxon>
        <taxon>Insecta</taxon>
        <taxon>Pterygota</taxon>
        <taxon>Neoptera</taxon>
        <taxon>Endopterygota</taxon>
        <taxon>Hymenoptera</taxon>
        <taxon>Apocrita</taxon>
        <taxon>Ichneumonoidea</taxon>
        <taxon>Braconidae</taxon>
        <taxon>Euphorinae</taxon>
        <taxon>Microctonus</taxon>
    </lineage>
</organism>